<feature type="transmembrane region" description="Helical" evidence="1">
    <location>
        <begin position="943"/>
        <end position="964"/>
    </location>
</feature>
<dbReference type="SUPFAM" id="SSF82693">
    <property type="entry name" value="Multidrug efflux transporter AcrB pore domain, PN1, PN2, PC1 and PC2 subdomains"/>
    <property type="match status" value="3"/>
</dbReference>
<feature type="transmembrane region" description="Helical" evidence="1">
    <location>
        <begin position="17"/>
        <end position="36"/>
    </location>
</feature>
<reference evidence="3" key="1">
    <citation type="journal article" date="2019" name="Int. J. Syst. Evol. Microbiol.">
        <title>The Global Catalogue of Microorganisms (GCM) 10K type strain sequencing project: providing services to taxonomists for standard genome sequencing and annotation.</title>
        <authorList>
            <consortium name="The Broad Institute Genomics Platform"/>
            <consortium name="The Broad Institute Genome Sequencing Center for Infectious Disease"/>
            <person name="Wu L."/>
            <person name="Ma J."/>
        </authorList>
    </citation>
    <scope>NUCLEOTIDE SEQUENCE [LARGE SCALE GENOMIC DNA]</scope>
    <source>
        <strain evidence="3">CGMCC 1.19062</strain>
    </source>
</reference>
<dbReference type="Gene3D" id="3.30.2090.10">
    <property type="entry name" value="Multidrug efflux transporter AcrB TolC docking domain, DN and DC subdomains"/>
    <property type="match status" value="2"/>
</dbReference>
<sequence length="1037" mass="110353">MAVNISAWSIRKPIPSIVLFGVLMILGIVSFSALPITRFPNVDIPLVQVAVTQSGAAPAELETQVTKKVEDAIAGVAGVKHIISAVTDGQSVSTIEFRLEVEQDRAVNDVKDAIARIRTDLPRTIDEPIVQRIDATGLPIVTYSASAPAKTAEELSWFVDDVVTRALQGVKGVAKVERIGGVTREIRISLDPDRMLALGVTAAEISQAVRDSNVDLAGGRGDLGTVEQSIRTLGGAKTLEDLAATSLPVAGGRTIRLDQVATISDAFAEPKTFARLNGQPIVAFSIYRSKGASDATVAELVEAKVKGLNAAHDGEVSLNLIDTYVAYTVGNFESAMDTLVEGALLAVLVVFIFLRDWRATLVTAVALPLSILPTFWVMNSLGFSLNLVSLLAITLVTGILVDDAIVEIENIVRHRQMGKTPYRAAMEAADEIGLAVIAITFTIVAVFAPVSFMSGIAGQYFRQFGLTVAVAVLFSLLVARLITPMMAAYFMRGKPHGEEQEGAIMRRYTRTVAWAVRHRFKTVLLGLAIFAASVYSTQLLPSGFLPAEDTSRIVLALELPPGSRLADTEATVDKISHGLKAMSEIANVYVDGGRILGAGSEVRKASLIVNLTGKGERERTQKHMESAISSLVSDQPDVRFWFVNENGQRGLSLLVVGADQEVVARVANDLASDMRKLPLVANVVSTAALDRPELQVKPDLERAAKLGISTEALSQTIRVATIGDVSANLAKFNVGDRQIPVRVQLPDSARGDSSLLESLTVRGSSGQMVPLAAIAQMELGQGPTGIDRYDRARKIAVEADLHGTDALGEALKAIYALPTAQNLPPGVSLTESGDAEVMAEVFQGFATAMGAGIMLVYGVLVLLFGSFLLPISILFSLALSIGGVFIALVVTNNAISMPVVIGFLMLMGIVAKNAIMLVDFAVEEIAKGVSRTEAIVDAGRKRARPIIMTTLAMVAGMIPSSLALGSGGEFRAPMAIAVMGGLIVSTMLSLVFVPAIFVLIDDLAGLLWRFFGRFVGPKEEDEEPVPVTTRRVPHAAE</sequence>
<feature type="transmembrane region" description="Helical" evidence="1">
    <location>
        <begin position="432"/>
        <end position="452"/>
    </location>
</feature>
<dbReference type="Gene3D" id="3.30.70.1430">
    <property type="entry name" value="Multidrug efflux transporter AcrB pore domain"/>
    <property type="match status" value="2"/>
</dbReference>
<evidence type="ECO:0000256" key="1">
    <source>
        <dbReference type="SAM" id="Phobius"/>
    </source>
</evidence>
<comment type="caution">
    <text evidence="2">The sequence shown here is derived from an EMBL/GenBank/DDBJ whole genome shotgun (WGS) entry which is preliminary data.</text>
</comment>
<dbReference type="Gene3D" id="1.20.1640.10">
    <property type="entry name" value="Multidrug efflux transporter AcrB transmembrane domain"/>
    <property type="match status" value="2"/>
</dbReference>
<dbReference type="SUPFAM" id="SSF82866">
    <property type="entry name" value="Multidrug efflux transporter AcrB transmembrane domain"/>
    <property type="match status" value="2"/>
</dbReference>
<proteinExistence type="predicted"/>
<feature type="transmembrane region" description="Helical" evidence="1">
    <location>
        <begin position="335"/>
        <end position="354"/>
    </location>
</feature>
<keyword evidence="3" id="KW-1185">Reference proteome</keyword>
<dbReference type="InterPro" id="IPR027463">
    <property type="entry name" value="AcrB_DN_DC_subdom"/>
</dbReference>
<feature type="transmembrane region" description="Helical" evidence="1">
    <location>
        <begin position="897"/>
        <end position="922"/>
    </location>
</feature>
<keyword evidence="1" id="KW-0472">Membrane</keyword>
<protein>
    <submittedName>
        <fullName evidence="2">Efflux RND transporter permease subunit</fullName>
    </submittedName>
</protein>
<dbReference type="SUPFAM" id="SSF82714">
    <property type="entry name" value="Multidrug efflux transporter AcrB TolC docking domain, DN and DC subdomains"/>
    <property type="match status" value="2"/>
</dbReference>
<keyword evidence="1" id="KW-1133">Transmembrane helix</keyword>
<dbReference type="PRINTS" id="PR00702">
    <property type="entry name" value="ACRIFLAVINRP"/>
</dbReference>
<name>A0ABW5DTB5_9PROT</name>
<keyword evidence="1" id="KW-0812">Transmembrane</keyword>
<gene>
    <name evidence="2" type="ORF">ACFSM5_14805</name>
</gene>
<dbReference type="Gene3D" id="3.30.70.1320">
    <property type="entry name" value="Multidrug efflux transporter AcrB pore domain like"/>
    <property type="match status" value="1"/>
</dbReference>
<dbReference type="PANTHER" id="PTHR32063:SF77">
    <property type="entry name" value="ACR FAMILY TRANSPORT PROTEIN"/>
    <property type="match status" value="1"/>
</dbReference>
<dbReference type="PANTHER" id="PTHR32063">
    <property type="match status" value="1"/>
</dbReference>
<dbReference type="Pfam" id="PF00873">
    <property type="entry name" value="ACR_tran"/>
    <property type="match status" value="1"/>
</dbReference>
<evidence type="ECO:0000313" key="3">
    <source>
        <dbReference type="Proteomes" id="UP001597295"/>
    </source>
</evidence>
<dbReference type="InterPro" id="IPR001036">
    <property type="entry name" value="Acrflvin-R"/>
</dbReference>
<accession>A0ABW5DTB5</accession>
<evidence type="ECO:0000313" key="2">
    <source>
        <dbReference type="EMBL" id="MFD2264169.1"/>
    </source>
</evidence>
<organism evidence="2 3">
    <name type="scientific">Lacibacterium aquatile</name>
    <dbReference type="NCBI Taxonomy" id="1168082"/>
    <lineage>
        <taxon>Bacteria</taxon>
        <taxon>Pseudomonadati</taxon>
        <taxon>Pseudomonadota</taxon>
        <taxon>Alphaproteobacteria</taxon>
        <taxon>Rhodospirillales</taxon>
        <taxon>Rhodospirillaceae</taxon>
    </lineage>
</organism>
<feature type="transmembrane region" description="Helical" evidence="1">
    <location>
        <begin position="464"/>
        <end position="482"/>
    </location>
</feature>
<feature type="transmembrane region" description="Helical" evidence="1">
    <location>
        <begin position="871"/>
        <end position="891"/>
    </location>
</feature>
<feature type="transmembrane region" description="Helical" evidence="1">
    <location>
        <begin position="976"/>
        <end position="1000"/>
    </location>
</feature>
<feature type="transmembrane region" description="Helical" evidence="1">
    <location>
        <begin position="841"/>
        <end position="864"/>
    </location>
</feature>
<feature type="transmembrane region" description="Helical" evidence="1">
    <location>
        <begin position="523"/>
        <end position="545"/>
    </location>
</feature>
<dbReference type="Gene3D" id="3.30.70.1440">
    <property type="entry name" value="Multidrug efflux transporter AcrB pore domain"/>
    <property type="match status" value="1"/>
</dbReference>
<dbReference type="EMBL" id="JBHUIP010000012">
    <property type="protein sequence ID" value="MFD2264169.1"/>
    <property type="molecule type" value="Genomic_DNA"/>
</dbReference>
<feature type="transmembrane region" description="Helical" evidence="1">
    <location>
        <begin position="390"/>
        <end position="412"/>
    </location>
</feature>
<dbReference type="Proteomes" id="UP001597295">
    <property type="component" value="Unassembled WGS sequence"/>
</dbReference>
<dbReference type="RefSeq" id="WP_379877216.1">
    <property type="nucleotide sequence ID" value="NZ_JBHUIP010000012.1"/>
</dbReference>
<feature type="transmembrane region" description="Helical" evidence="1">
    <location>
        <begin position="361"/>
        <end position="378"/>
    </location>
</feature>